<evidence type="ECO:0000256" key="1">
    <source>
        <dbReference type="SAM" id="Coils"/>
    </source>
</evidence>
<gene>
    <name evidence="2" type="ORF">M9Y10_039685</name>
</gene>
<dbReference type="EMBL" id="JAPFFF010000066">
    <property type="protein sequence ID" value="KAK8836343.1"/>
    <property type="molecule type" value="Genomic_DNA"/>
</dbReference>
<accession>A0ABR2GRV2</accession>
<keyword evidence="3" id="KW-1185">Reference proteome</keyword>
<sequence>METHPKKCNFIDIQNAIDNLSLKNQNNFSNLINIIISGEYGPDYVQNLSITIHKLKEIISDCENQSEQILAQANNYEIQNETESIENLEEKVKSIIDLVIYLESRKIGIQREAILTPYYDLNSGSLKIGLDDEESIQNSINQLFEIFEASEELSNECLQKVEYYKNKGNFSFVKSYLKYSIEIQSYQDFNAGNICFFQIINSEIQVLKIIQNVPQIAMIFPSSNFEIFARVLLVNIANAKLTKKSIQNLNESIEKIELLLNNYKQKLIVLNNKEIECVSKNNRKLGDHYKLIIKYLEMGKKFIEDADLELKEKFEKLNKM</sequence>
<evidence type="ECO:0000313" key="2">
    <source>
        <dbReference type="EMBL" id="KAK8836343.1"/>
    </source>
</evidence>
<organism evidence="2 3">
    <name type="scientific">Tritrichomonas musculus</name>
    <dbReference type="NCBI Taxonomy" id="1915356"/>
    <lineage>
        <taxon>Eukaryota</taxon>
        <taxon>Metamonada</taxon>
        <taxon>Parabasalia</taxon>
        <taxon>Tritrichomonadida</taxon>
        <taxon>Tritrichomonadidae</taxon>
        <taxon>Tritrichomonas</taxon>
    </lineage>
</organism>
<feature type="coiled-coil region" evidence="1">
    <location>
        <begin position="246"/>
        <end position="273"/>
    </location>
</feature>
<evidence type="ECO:0000313" key="3">
    <source>
        <dbReference type="Proteomes" id="UP001470230"/>
    </source>
</evidence>
<feature type="coiled-coil region" evidence="1">
    <location>
        <begin position="45"/>
        <end position="98"/>
    </location>
</feature>
<keyword evidence="1" id="KW-0175">Coiled coil</keyword>
<comment type="caution">
    <text evidence="2">The sequence shown here is derived from an EMBL/GenBank/DDBJ whole genome shotgun (WGS) entry which is preliminary data.</text>
</comment>
<proteinExistence type="predicted"/>
<reference evidence="2 3" key="1">
    <citation type="submission" date="2024-04" db="EMBL/GenBank/DDBJ databases">
        <title>Tritrichomonas musculus Genome.</title>
        <authorList>
            <person name="Alves-Ferreira E."/>
            <person name="Grigg M."/>
            <person name="Lorenzi H."/>
            <person name="Galac M."/>
        </authorList>
    </citation>
    <scope>NUCLEOTIDE SEQUENCE [LARGE SCALE GENOMIC DNA]</scope>
    <source>
        <strain evidence="2 3">EAF2021</strain>
    </source>
</reference>
<protein>
    <submittedName>
        <fullName evidence="2">Uncharacterized protein</fullName>
    </submittedName>
</protein>
<name>A0ABR2GRV2_9EUKA</name>
<dbReference type="Proteomes" id="UP001470230">
    <property type="component" value="Unassembled WGS sequence"/>
</dbReference>